<keyword evidence="5" id="KW-1185">Reference proteome</keyword>
<keyword evidence="2" id="KW-0812">Transmembrane</keyword>
<dbReference type="InterPro" id="IPR046496">
    <property type="entry name" value="DUF6589"/>
</dbReference>
<sequence>MDVDPDWATLLSQVTPAPALDNPQIKCQLVFSLLIFFGLSIQEFLVFLFESTLPKVRHRAGLFMGNHPSHEFAPQRIFKAWHPCMEEIALLESDKVINDTRLKVRLKDCTLEFIRNILDPGRLPGIFQEDAPYSWDFLTVFTTSPNEYRKKQARKTSKSKVKTPTEPDEWDEASAGSVDDDGDLFVGETGGFWKDMGFARNATFALVFVFSIMAFTRNTGTNVFPMILGLFLEIGGTSSRILSTLSYAGACVSITTIERLKKTLSEDAVAHAVSLINGPDLFYLIFDNINIFLRKSQQRLFNKNSMIHATNAAVIGLPDAVRAAEDLAAKQRLRGKRAAATGSDIIPTDEDEQKMFSSFVGIVMTLIIAYCPGKDGWENRDEMLKAAEDMMASDRPLPPKKSDARPIGVFDVNEGSKKGIIQMLKSLQNFSGVDEERWSSKARIIVHLVGDWLTSSNIRGARRDRMDDVNKMERLDYVEELSALWHFALNATHMIMRLHFGDSVLDPGSLAKHKGLLNRTWDAEKPNYADAKALIRHSLIARILYEVMLKKDIKRWADLAKWKPTLAELKEFAQDFVVNFTEAQNIQRAKNINDDYYAHSQYFVRDALIFCVYEHGVAFTDAGIVLRCIEILLQWKYELTPEMQAMKEQAWFFSRFGVRGRTIASDMYLEQNNFWVKRVNIAKGSGVTIKYIIEKGSAPPQICAHFGFADRARRHKEVDVAQDLRLLAETMLHARLHVLTANRPVYMPLKSYLGLGALGGGLE</sequence>
<feature type="compositionally biased region" description="Basic residues" evidence="1">
    <location>
        <begin position="152"/>
        <end position="161"/>
    </location>
</feature>
<dbReference type="AlphaFoldDB" id="A0AAW0AT49"/>
<keyword evidence="2" id="KW-1133">Transmembrane helix</keyword>
<feature type="compositionally biased region" description="Acidic residues" evidence="1">
    <location>
        <begin position="166"/>
        <end position="175"/>
    </location>
</feature>
<comment type="caution">
    <text evidence="4">The sequence shown here is derived from an EMBL/GenBank/DDBJ whole genome shotgun (WGS) entry which is preliminary data.</text>
</comment>
<feature type="transmembrane region" description="Helical" evidence="2">
    <location>
        <begin position="29"/>
        <end position="49"/>
    </location>
</feature>
<keyword evidence="2" id="KW-0472">Membrane</keyword>
<feature type="transmembrane region" description="Helical" evidence="2">
    <location>
        <begin position="198"/>
        <end position="216"/>
    </location>
</feature>
<dbReference type="Proteomes" id="UP001362999">
    <property type="component" value="Unassembled WGS sequence"/>
</dbReference>
<evidence type="ECO:0000313" key="4">
    <source>
        <dbReference type="EMBL" id="KAK7016638.1"/>
    </source>
</evidence>
<name>A0AAW0AT49_9AGAR</name>
<evidence type="ECO:0000256" key="2">
    <source>
        <dbReference type="SAM" id="Phobius"/>
    </source>
</evidence>
<protein>
    <recommendedName>
        <fullName evidence="3">DUF6589 domain-containing protein</fullName>
    </recommendedName>
</protein>
<evidence type="ECO:0000256" key="1">
    <source>
        <dbReference type="SAM" id="MobiDB-lite"/>
    </source>
</evidence>
<dbReference type="Pfam" id="PF20231">
    <property type="entry name" value="DUF6589"/>
    <property type="match status" value="1"/>
</dbReference>
<feature type="domain" description="DUF6589" evidence="3">
    <location>
        <begin position="339"/>
        <end position="697"/>
    </location>
</feature>
<gene>
    <name evidence="4" type="ORF">R3P38DRAFT_3321050</name>
</gene>
<feature type="region of interest" description="Disordered" evidence="1">
    <location>
        <begin position="152"/>
        <end position="175"/>
    </location>
</feature>
<reference evidence="4 5" key="1">
    <citation type="journal article" date="2024" name="J Genomics">
        <title>Draft genome sequencing and assembly of Favolaschia claudopus CIRM-BRFM 2984 isolated from oak limbs.</title>
        <authorList>
            <person name="Navarro D."/>
            <person name="Drula E."/>
            <person name="Chaduli D."/>
            <person name="Cazenave R."/>
            <person name="Ahrendt S."/>
            <person name="Wang J."/>
            <person name="Lipzen A."/>
            <person name="Daum C."/>
            <person name="Barry K."/>
            <person name="Grigoriev I.V."/>
            <person name="Favel A."/>
            <person name="Rosso M.N."/>
            <person name="Martin F."/>
        </authorList>
    </citation>
    <scope>NUCLEOTIDE SEQUENCE [LARGE SCALE GENOMIC DNA]</scope>
    <source>
        <strain evidence="4 5">CIRM-BRFM 2984</strain>
    </source>
</reference>
<dbReference type="EMBL" id="JAWWNJ010000050">
    <property type="protein sequence ID" value="KAK7016638.1"/>
    <property type="molecule type" value="Genomic_DNA"/>
</dbReference>
<evidence type="ECO:0000259" key="3">
    <source>
        <dbReference type="Pfam" id="PF20231"/>
    </source>
</evidence>
<accession>A0AAW0AT49</accession>
<organism evidence="4 5">
    <name type="scientific">Favolaschia claudopus</name>
    <dbReference type="NCBI Taxonomy" id="2862362"/>
    <lineage>
        <taxon>Eukaryota</taxon>
        <taxon>Fungi</taxon>
        <taxon>Dikarya</taxon>
        <taxon>Basidiomycota</taxon>
        <taxon>Agaricomycotina</taxon>
        <taxon>Agaricomycetes</taxon>
        <taxon>Agaricomycetidae</taxon>
        <taxon>Agaricales</taxon>
        <taxon>Marasmiineae</taxon>
        <taxon>Mycenaceae</taxon>
        <taxon>Favolaschia</taxon>
    </lineage>
</organism>
<proteinExistence type="predicted"/>
<evidence type="ECO:0000313" key="5">
    <source>
        <dbReference type="Proteomes" id="UP001362999"/>
    </source>
</evidence>